<evidence type="ECO:0000313" key="2">
    <source>
        <dbReference type="EMBL" id="KAF7478570.1"/>
    </source>
</evidence>
<evidence type="ECO:0000313" key="3">
    <source>
        <dbReference type="EMBL" id="VTJ64152.1"/>
    </source>
</evidence>
<feature type="region of interest" description="Disordered" evidence="1">
    <location>
        <begin position="1"/>
        <end position="76"/>
    </location>
</feature>
<feature type="compositionally biased region" description="Low complexity" evidence="1">
    <location>
        <begin position="93"/>
        <end position="105"/>
    </location>
</feature>
<evidence type="ECO:0000313" key="4">
    <source>
        <dbReference type="Proteomes" id="UP000335636"/>
    </source>
</evidence>
<organism evidence="3 4">
    <name type="scientific">Marmota monax</name>
    <name type="common">Woodchuck</name>
    <dbReference type="NCBI Taxonomy" id="9995"/>
    <lineage>
        <taxon>Eukaryota</taxon>
        <taxon>Metazoa</taxon>
        <taxon>Chordata</taxon>
        <taxon>Craniata</taxon>
        <taxon>Vertebrata</taxon>
        <taxon>Euteleostomi</taxon>
        <taxon>Mammalia</taxon>
        <taxon>Eutheria</taxon>
        <taxon>Euarchontoglires</taxon>
        <taxon>Glires</taxon>
        <taxon>Rodentia</taxon>
        <taxon>Sciuromorpha</taxon>
        <taxon>Sciuridae</taxon>
        <taxon>Xerinae</taxon>
        <taxon>Marmotini</taxon>
        <taxon>Marmota</taxon>
    </lineage>
</organism>
<feature type="region of interest" description="Disordered" evidence="1">
    <location>
        <begin position="177"/>
        <end position="198"/>
    </location>
</feature>
<feature type="region of interest" description="Disordered" evidence="1">
    <location>
        <begin position="93"/>
        <end position="135"/>
    </location>
</feature>
<feature type="compositionally biased region" description="Gly residues" evidence="1">
    <location>
        <begin position="49"/>
        <end position="67"/>
    </location>
</feature>
<proteinExistence type="predicted"/>
<reference evidence="3 4" key="1">
    <citation type="submission" date="2019-04" db="EMBL/GenBank/DDBJ databases">
        <authorList>
            <person name="Alioto T."/>
            <person name="Alioto T."/>
        </authorList>
    </citation>
    <scope>NUCLEOTIDE SEQUENCE [LARGE SCALE GENOMIC DNA]</scope>
</reference>
<keyword evidence="4" id="KW-1185">Reference proteome</keyword>
<protein>
    <submittedName>
        <fullName evidence="3">Uncharacterized protein</fullName>
    </submittedName>
</protein>
<name>A0A5E4B613_MARMO</name>
<dbReference type="EMBL" id="WJEC01001552">
    <property type="protein sequence ID" value="KAF7478570.1"/>
    <property type="molecule type" value="Genomic_DNA"/>
</dbReference>
<evidence type="ECO:0000256" key="1">
    <source>
        <dbReference type="SAM" id="MobiDB-lite"/>
    </source>
</evidence>
<dbReference type="Proteomes" id="UP000662637">
    <property type="component" value="Unassembled WGS sequence"/>
</dbReference>
<feature type="compositionally biased region" description="Basic and acidic residues" evidence="1">
    <location>
        <begin position="14"/>
        <end position="41"/>
    </location>
</feature>
<gene>
    <name evidence="2" type="ORF">GHT09_010315</name>
    <name evidence="3" type="ORF">MONAX_5E003707</name>
</gene>
<dbReference type="Proteomes" id="UP000335636">
    <property type="component" value="Unassembled WGS sequence"/>
</dbReference>
<dbReference type="AlphaFoldDB" id="A0A5E4B613"/>
<accession>A0A5E4B613</accession>
<feature type="compositionally biased region" description="Basic residues" evidence="1">
    <location>
        <begin position="177"/>
        <end position="186"/>
    </location>
</feature>
<reference evidence="2" key="2">
    <citation type="submission" date="2020-08" db="EMBL/GenBank/DDBJ databases">
        <authorList>
            <person name="Shumante A."/>
            <person name="Zimin A.V."/>
            <person name="Puiu D."/>
            <person name="Salzberg S.L."/>
        </authorList>
    </citation>
    <scope>NUCLEOTIDE SEQUENCE</scope>
    <source>
        <strain evidence="2">WC2-LM</strain>
        <tissue evidence="2">Liver</tissue>
    </source>
</reference>
<sequence>MKKGSGGRITSLTLEERGMGGRGGSEMRRETLRLRQRRDPAGWRQGPGDQEGGGVSSQSEAGGGGGSSPHCARSSCRRRLDPAAMAAAIAEAAPFRPQAAAPRLLPIRRGHGNPATASVPRGPLPRPRHRCGRPPPLASDRCLLRKCLRFAPSPEPCQRLRGQVLFASFLPSFVTRPGRRRQRQQHKPAFARVGGSSV</sequence>
<dbReference type="EMBL" id="CABDUW010000254">
    <property type="protein sequence ID" value="VTJ64152.1"/>
    <property type="molecule type" value="Genomic_DNA"/>
</dbReference>